<dbReference type="Gene3D" id="2.30.29.30">
    <property type="entry name" value="Pleckstrin-homology domain (PH domain)/Phosphotyrosine-binding domain (PTB)"/>
    <property type="match status" value="1"/>
</dbReference>
<dbReference type="PANTHER" id="PTHR13335">
    <property type="entry name" value="TARGET OF RAPAMYCIN COMPLEX 2 SUBUNIT MAPKAP1"/>
    <property type="match status" value="1"/>
</dbReference>
<dbReference type="AlphaFoldDB" id="A0A427XLN6"/>
<dbReference type="STRING" id="105984.A0A427XLN6"/>
<dbReference type="GeneID" id="39594014"/>
<dbReference type="GO" id="GO:0038203">
    <property type="term" value="P:TORC2 signaling"/>
    <property type="evidence" value="ECO:0007669"/>
    <property type="project" value="TreeGrafter"/>
</dbReference>
<feature type="compositionally biased region" description="Basic and acidic residues" evidence="2">
    <location>
        <begin position="117"/>
        <end position="126"/>
    </location>
</feature>
<feature type="region of interest" description="Disordered" evidence="2">
    <location>
        <begin position="58"/>
        <end position="157"/>
    </location>
</feature>
<sequence length="843" mass="90401">MAMISDACYALHAIRLSALRTTDDPLTPRIITLDPAFGANPYVSAMGLGDIDRWPEIKRALDSPPPDPPEREPGDTDASAGEEGGRRRGGGATGLRYTQTIVPGGRTGAAGMRVSGRRVDGSEIRRLRAGAQRSNSSSHDNRPPVPSRSRDRPAPGMSVAEDVFTAAPPRRQRSDSAPVSAPITPVVESADEHDLGGPIHETPDTLARSMSTTDDGITVDTHAGLQVAPSILIGSIAMAGTLAYNPGSSMGVAASQLPSDLAMTQADTDPLDEALAGEAVDEGSDVGDDEVMDEEDDVSAAPLMGVAPGLGRRPSLGPDHAHHLPKRTHGGDAAHRVSVIHEEGERRSSTDTMEEPKLEFAKLAVASTRPPASSLTASLNHHVPHLVSTGAGVEGEEGVAATGLANPFASLYASVAAPSTVPSLKLQIYFPHSNEPTEPILLTVRKDATVEEVTGHGLWKYWEEGLEPQLEDETEQSTVGWGLRIVEDDGEVDEDFPALDRESQIAKFSYGEFAIVQATDSQKKQNAAMAPLIQRRPSRIIQQIQPPQLTGRPGAQAAAAAAAAIAAKRPGAIPASPDDINMPLATPDLPLPPGVANKQVLLRVHVSASADEHYTTTINVSNDTYIADITEVLVQKKHLVMPPSEWVLCLGDLTLALPLDRTVASLEGKTDLALVRRQWAIEHGLQPPGNQGGDPNAGLYNKRQSEASPYNRFGAGGDFGQTYKKWTVQRKTPIGRHERVLAIDGDYIYIMPSENRGFFDTMKETSFHITSVMSCKLSGRAGGFKIYVLREGNRKRYEFEADNGKQANEIIASVKQLMKTFQAERNSVLAPMRTMSRSGARRR</sequence>
<dbReference type="OrthoDB" id="241990at2759"/>
<evidence type="ECO:0000259" key="3">
    <source>
        <dbReference type="Pfam" id="PF16978"/>
    </source>
</evidence>
<evidence type="ECO:0000313" key="5">
    <source>
        <dbReference type="EMBL" id="RSH79811.1"/>
    </source>
</evidence>
<comment type="similarity">
    <text evidence="1">Belongs to the SIN1 family.</text>
</comment>
<organism evidence="5 6">
    <name type="scientific">Apiotrichum porosum</name>
    <dbReference type="NCBI Taxonomy" id="105984"/>
    <lineage>
        <taxon>Eukaryota</taxon>
        <taxon>Fungi</taxon>
        <taxon>Dikarya</taxon>
        <taxon>Basidiomycota</taxon>
        <taxon>Agaricomycotina</taxon>
        <taxon>Tremellomycetes</taxon>
        <taxon>Trichosporonales</taxon>
        <taxon>Trichosporonaceae</taxon>
        <taxon>Apiotrichum</taxon>
    </lineage>
</organism>
<dbReference type="EMBL" id="RSCE01000009">
    <property type="protein sequence ID" value="RSH79811.1"/>
    <property type="molecule type" value="Genomic_DNA"/>
</dbReference>
<dbReference type="InterPro" id="IPR011993">
    <property type="entry name" value="PH-like_dom_sf"/>
</dbReference>
<dbReference type="PANTHER" id="PTHR13335:SF1">
    <property type="entry name" value="TARGET OF RAPAMYCIN COMPLEX 2 SUBUNIT MAPKAP1"/>
    <property type="match status" value="1"/>
</dbReference>
<evidence type="ECO:0000256" key="1">
    <source>
        <dbReference type="ARBA" id="ARBA00009407"/>
    </source>
</evidence>
<evidence type="ECO:0000313" key="6">
    <source>
        <dbReference type="Proteomes" id="UP000279236"/>
    </source>
</evidence>
<accession>A0A427XLN6</accession>
<proteinExistence type="inferred from homology"/>
<evidence type="ECO:0000259" key="4">
    <source>
        <dbReference type="Pfam" id="PF16979"/>
    </source>
</evidence>
<dbReference type="InterPro" id="IPR031567">
    <property type="entry name" value="CRIM_dom"/>
</dbReference>
<feature type="domain" description="SIN1-type PH" evidence="4">
    <location>
        <begin position="722"/>
        <end position="819"/>
    </location>
</feature>
<dbReference type="GO" id="GO:0031932">
    <property type="term" value="C:TORC2 complex"/>
    <property type="evidence" value="ECO:0007669"/>
    <property type="project" value="InterPro"/>
</dbReference>
<feature type="domain" description="CRIM" evidence="3">
    <location>
        <begin position="405"/>
        <end position="526"/>
    </location>
</feature>
<protein>
    <submittedName>
        <fullName evidence="5">Uncharacterized protein</fullName>
    </submittedName>
</protein>
<name>A0A427XLN6_9TREE</name>
<comment type="caution">
    <text evidence="5">The sequence shown here is derived from an EMBL/GenBank/DDBJ whole genome shotgun (WGS) entry which is preliminary data.</text>
</comment>
<reference evidence="5 6" key="1">
    <citation type="submission" date="2018-11" db="EMBL/GenBank/DDBJ databases">
        <title>Genome sequence of Apiotrichum porosum DSM 27194.</title>
        <authorList>
            <person name="Aliyu H."/>
            <person name="Gorte O."/>
            <person name="Ochsenreither K."/>
        </authorList>
    </citation>
    <scope>NUCLEOTIDE SEQUENCE [LARGE SCALE GENOMIC DNA]</scope>
    <source>
        <strain evidence="5 6">DSM 27194</strain>
    </source>
</reference>
<evidence type="ECO:0000256" key="2">
    <source>
        <dbReference type="SAM" id="MobiDB-lite"/>
    </source>
</evidence>
<dbReference type="Proteomes" id="UP000279236">
    <property type="component" value="Unassembled WGS sequence"/>
</dbReference>
<dbReference type="InterPro" id="IPR008828">
    <property type="entry name" value="Sin1/Avo1"/>
</dbReference>
<gene>
    <name evidence="5" type="ORF">EHS24_009471</name>
</gene>
<dbReference type="Pfam" id="PF16978">
    <property type="entry name" value="CRIM"/>
    <property type="match status" value="1"/>
</dbReference>
<dbReference type="InterPro" id="IPR031313">
    <property type="entry name" value="Sin1_PH_dom"/>
</dbReference>
<feature type="region of interest" description="Disordered" evidence="2">
    <location>
        <begin position="187"/>
        <end position="212"/>
    </location>
</feature>
<dbReference type="GO" id="GO:0005886">
    <property type="term" value="C:plasma membrane"/>
    <property type="evidence" value="ECO:0007669"/>
    <property type="project" value="TreeGrafter"/>
</dbReference>
<dbReference type="RefSeq" id="XP_028474920.1">
    <property type="nucleotide sequence ID" value="XM_028624752.1"/>
</dbReference>
<dbReference type="Pfam" id="PF16979">
    <property type="entry name" value="SIN1_PH"/>
    <property type="match status" value="1"/>
</dbReference>
<keyword evidence="6" id="KW-1185">Reference proteome</keyword>
<dbReference type="GO" id="GO:0005737">
    <property type="term" value="C:cytoplasm"/>
    <property type="evidence" value="ECO:0007669"/>
    <property type="project" value="TreeGrafter"/>
</dbReference>
<dbReference type="GO" id="GO:0005546">
    <property type="term" value="F:phosphatidylinositol-4,5-bisphosphate binding"/>
    <property type="evidence" value="ECO:0007669"/>
    <property type="project" value="TreeGrafter"/>
</dbReference>